<dbReference type="SUPFAM" id="SSF53623">
    <property type="entry name" value="MurD-like peptide ligases, catalytic domain"/>
    <property type="match status" value="1"/>
</dbReference>
<keyword evidence="1 10" id="KW-0963">Cytoplasm</keyword>
<dbReference type="InterPro" id="IPR051046">
    <property type="entry name" value="MurCDEF_CellWall_CoF430Synth"/>
</dbReference>
<dbReference type="GO" id="GO:0005737">
    <property type="term" value="C:cytoplasm"/>
    <property type="evidence" value="ECO:0007669"/>
    <property type="project" value="UniProtKB-SubCell"/>
</dbReference>
<dbReference type="PANTHER" id="PTHR43024">
    <property type="entry name" value="UDP-N-ACETYLMURAMOYL-TRIPEPTIDE--D-ALANYL-D-ALANINE LIGASE"/>
    <property type="match status" value="1"/>
</dbReference>
<dbReference type="NCBIfam" id="TIGR01143">
    <property type="entry name" value="murF"/>
    <property type="match status" value="1"/>
</dbReference>
<evidence type="ECO:0000256" key="8">
    <source>
        <dbReference type="ARBA" id="ARBA00023306"/>
    </source>
</evidence>
<dbReference type="KEGG" id="spiu:SPICUR_07655"/>
<protein>
    <recommendedName>
        <fullName evidence="10 11">UDP-N-acetylmuramoyl-tripeptide--D-alanyl-D-alanine ligase</fullName>
        <ecNumber evidence="10 11">6.3.2.10</ecNumber>
    </recommendedName>
    <alternativeName>
        <fullName evidence="10">D-alanyl-D-alanine-adding enzyme</fullName>
    </alternativeName>
</protein>
<dbReference type="GO" id="GO:0071555">
    <property type="term" value="P:cell wall organization"/>
    <property type="evidence" value="ECO:0007669"/>
    <property type="project" value="UniProtKB-KW"/>
</dbReference>
<reference evidence="15 16" key="1">
    <citation type="journal article" date="2013" name="BMC Genomics">
        <title>Genomes of "Spiribacter", a streamlined, successful halophilic bacterium.</title>
        <authorList>
            <person name="Lopez-Perez M."/>
            <person name="Ghai R."/>
            <person name="Leon M.J."/>
            <person name="Rodriguez-Olmos A."/>
            <person name="Copa-Patino J.L."/>
            <person name="Soliveri J."/>
            <person name="Sanchez-Porro C."/>
            <person name="Ventosa A."/>
            <person name="Rodriguez-Valera F."/>
        </authorList>
    </citation>
    <scope>NUCLEOTIDE SEQUENCE [LARGE SCALE GENOMIC DNA]</scope>
    <source>
        <strain evidence="15 16">UAH-SP71</strain>
    </source>
</reference>
<proteinExistence type="inferred from homology"/>
<dbReference type="SUPFAM" id="SSF53244">
    <property type="entry name" value="MurD-like peptide ligases, peptide-binding domain"/>
    <property type="match status" value="1"/>
</dbReference>
<evidence type="ECO:0000256" key="1">
    <source>
        <dbReference type="ARBA" id="ARBA00022490"/>
    </source>
</evidence>
<dbReference type="HOGENOM" id="CLU_031507_4_0_6"/>
<dbReference type="GO" id="GO:0009252">
    <property type="term" value="P:peptidoglycan biosynthetic process"/>
    <property type="evidence" value="ECO:0007669"/>
    <property type="project" value="UniProtKB-UniRule"/>
</dbReference>
<dbReference type="InterPro" id="IPR004101">
    <property type="entry name" value="Mur_ligase_C"/>
</dbReference>
<dbReference type="HAMAP" id="MF_02019">
    <property type="entry name" value="MurF"/>
    <property type="match status" value="1"/>
</dbReference>
<dbReference type="InterPro" id="IPR036615">
    <property type="entry name" value="Mur_ligase_C_dom_sf"/>
</dbReference>
<dbReference type="InterPro" id="IPR035911">
    <property type="entry name" value="MurE/MurF_N"/>
</dbReference>
<feature type="binding site" evidence="10">
    <location>
        <begin position="107"/>
        <end position="113"/>
    </location>
    <ligand>
        <name>ATP</name>
        <dbReference type="ChEBI" id="CHEBI:30616"/>
    </ligand>
</feature>
<keyword evidence="4 10" id="KW-0547">Nucleotide-binding</keyword>
<accession>U5T5A8</accession>
<comment type="catalytic activity">
    <reaction evidence="10 11">
        <text>D-alanyl-D-alanine + UDP-N-acetyl-alpha-D-muramoyl-L-alanyl-gamma-D-glutamyl-meso-2,6-diaminopimelate + ATP = UDP-N-acetyl-alpha-D-muramoyl-L-alanyl-gamma-D-glutamyl-meso-2,6-diaminopimeloyl-D-alanyl-D-alanine + ADP + phosphate + H(+)</text>
        <dbReference type="Rhea" id="RHEA:28374"/>
        <dbReference type="ChEBI" id="CHEBI:15378"/>
        <dbReference type="ChEBI" id="CHEBI:30616"/>
        <dbReference type="ChEBI" id="CHEBI:43474"/>
        <dbReference type="ChEBI" id="CHEBI:57822"/>
        <dbReference type="ChEBI" id="CHEBI:61386"/>
        <dbReference type="ChEBI" id="CHEBI:83905"/>
        <dbReference type="ChEBI" id="CHEBI:456216"/>
        <dbReference type="EC" id="6.3.2.10"/>
    </reaction>
</comment>
<dbReference type="PATRIC" id="fig|1335757.3.peg.1496"/>
<dbReference type="STRING" id="1335757.SPICUR_07655"/>
<sequence>MEPIRLRSLATEFGGACRGAEVTVTGVAIDSRRVSPGDLFIALAGERVDGHDHIDAAARAGAVAALVTRYTESALPQWRVDSPHQILIELACRARSASGARVLGVTGSNGKTTVKEMVATILARCGTTRSTRGNLNNELGVPLTLCRIEPDDDFAVVEMGCGKPGDIGLLASWARPQIGIVTNAGPAHLSGFGSVAAVADCKGELFEELPAGGCAVINADDPHASTWEQKAAHCHIQRFSLDGKPAEVTGIERDDGGLDIRFDDTTLTVELPLPGRHNRANALAAAAAARAAGADSGAIAAGLAAVSTMTGRLQPRAGVHAIELVDDSYNANPASLTAALETLTATAAPVWLVLGDMAELGDEASRRHRQAGESARELGVERLFAIGELSAHAVEGFGAGGEWFASRAALIDAVTAAAAPGVCVLVKGSRSAAMEAVAAALTAGGPGEGRPCS</sequence>
<keyword evidence="6 10" id="KW-0133">Cell shape</keyword>
<dbReference type="EC" id="6.3.2.10" evidence="10 11"/>
<dbReference type="Pfam" id="PF02875">
    <property type="entry name" value="Mur_ligase_C"/>
    <property type="match status" value="1"/>
</dbReference>
<evidence type="ECO:0000256" key="6">
    <source>
        <dbReference type="ARBA" id="ARBA00022960"/>
    </source>
</evidence>
<keyword evidence="5 10" id="KW-0067">ATP-binding</keyword>
<evidence type="ECO:0000256" key="11">
    <source>
        <dbReference type="RuleBase" id="RU004136"/>
    </source>
</evidence>
<dbReference type="Pfam" id="PF01225">
    <property type="entry name" value="Mur_ligase"/>
    <property type="match status" value="1"/>
</dbReference>
<keyword evidence="7 10" id="KW-0573">Peptidoglycan synthesis</keyword>
<dbReference type="InterPro" id="IPR036565">
    <property type="entry name" value="Mur-like_cat_sf"/>
</dbReference>
<dbReference type="SUPFAM" id="SSF63418">
    <property type="entry name" value="MurE/MurF N-terminal domain"/>
    <property type="match status" value="1"/>
</dbReference>
<evidence type="ECO:0000256" key="3">
    <source>
        <dbReference type="ARBA" id="ARBA00022618"/>
    </source>
</evidence>
<dbReference type="Gene3D" id="3.40.1190.10">
    <property type="entry name" value="Mur-like, catalytic domain"/>
    <property type="match status" value="1"/>
</dbReference>
<dbReference type="Gene3D" id="3.40.1390.10">
    <property type="entry name" value="MurE/MurF, N-terminal domain"/>
    <property type="match status" value="1"/>
</dbReference>
<dbReference type="AlphaFoldDB" id="U5T5A8"/>
<dbReference type="PANTHER" id="PTHR43024:SF1">
    <property type="entry name" value="UDP-N-ACETYLMURAMOYL-TRIPEPTIDE--D-ALANYL-D-ALANINE LIGASE"/>
    <property type="match status" value="1"/>
</dbReference>
<evidence type="ECO:0000256" key="10">
    <source>
        <dbReference type="HAMAP-Rule" id="MF_02019"/>
    </source>
</evidence>
<dbReference type="InterPro" id="IPR000713">
    <property type="entry name" value="Mur_ligase_N"/>
</dbReference>
<dbReference type="Pfam" id="PF08245">
    <property type="entry name" value="Mur_ligase_M"/>
    <property type="match status" value="1"/>
</dbReference>
<feature type="domain" description="Mur ligase central" evidence="14">
    <location>
        <begin position="105"/>
        <end position="289"/>
    </location>
</feature>
<evidence type="ECO:0000256" key="9">
    <source>
        <dbReference type="ARBA" id="ARBA00023316"/>
    </source>
</evidence>
<dbReference type="GO" id="GO:0051301">
    <property type="term" value="P:cell division"/>
    <property type="evidence" value="ECO:0007669"/>
    <property type="project" value="UniProtKB-KW"/>
</dbReference>
<evidence type="ECO:0000313" key="15">
    <source>
        <dbReference type="EMBL" id="AGY92491.1"/>
    </source>
</evidence>
<evidence type="ECO:0000259" key="12">
    <source>
        <dbReference type="Pfam" id="PF01225"/>
    </source>
</evidence>
<evidence type="ECO:0000259" key="14">
    <source>
        <dbReference type="Pfam" id="PF08245"/>
    </source>
</evidence>
<dbReference type="Gene3D" id="3.90.190.20">
    <property type="entry name" value="Mur ligase, C-terminal domain"/>
    <property type="match status" value="1"/>
</dbReference>
<keyword evidence="9 10" id="KW-0961">Cell wall biogenesis/degradation</keyword>
<evidence type="ECO:0000256" key="5">
    <source>
        <dbReference type="ARBA" id="ARBA00022840"/>
    </source>
</evidence>
<feature type="domain" description="Mur ligase N-terminal catalytic" evidence="12">
    <location>
        <begin position="24"/>
        <end position="70"/>
    </location>
</feature>
<dbReference type="GO" id="GO:0008766">
    <property type="term" value="F:UDP-N-acetylmuramoylalanyl-D-glutamyl-2,6-diaminopimelate-D-alanyl-D-alanine ligase activity"/>
    <property type="evidence" value="ECO:0007669"/>
    <property type="project" value="RHEA"/>
</dbReference>
<dbReference type="GO" id="GO:0008360">
    <property type="term" value="P:regulation of cell shape"/>
    <property type="evidence" value="ECO:0007669"/>
    <property type="project" value="UniProtKB-KW"/>
</dbReference>
<evidence type="ECO:0000256" key="7">
    <source>
        <dbReference type="ARBA" id="ARBA00022984"/>
    </source>
</evidence>
<dbReference type="RefSeq" id="WP_023367709.1">
    <property type="nucleotide sequence ID" value="NC_022664.1"/>
</dbReference>
<keyword evidence="2 10" id="KW-0436">Ligase</keyword>
<dbReference type="UniPathway" id="UPA00219"/>
<comment type="similarity">
    <text evidence="10">Belongs to the MurCDEF family. MurF subfamily.</text>
</comment>
<organism evidence="15 16">
    <name type="scientific">Spiribacter curvatus</name>
    <dbReference type="NCBI Taxonomy" id="1335757"/>
    <lineage>
        <taxon>Bacteria</taxon>
        <taxon>Pseudomonadati</taxon>
        <taxon>Pseudomonadota</taxon>
        <taxon>Gammaproteobacteria</taxon>
        <taxon>Chromatiales</taxon>
        <taxon>Ectothiorhodospiraceae</taxon>
        <taxon>Spiribacter</taxon>
    </lineage>
</organism>
<dbReference type="EMBL" id="CP005990">
    <property type="protein sequence ID" value="AGY92491.1"/>
    <property type="molecule type" value="Genomic_DNA"/>
</dbReference>
<feature type="domain" description="Mur ligase C-terminal" evidence="13">
    <location>
        <begin position="311"/>
        <end position="430"/>
    </location>
</feature>
<name>U5T5A8_9GAMM</name>
<keyword evidence="16" id="KW-1185">Reference proteome</keyword>
<evidence type="ECO:0000313" key="16">
    <source>
        <dbReference type="Proteomes" id="UP000017640"/>
    </source>
</evidence>
<dbReference type="InterPro" id="IPR013221">
    <property type="entry name" value="Mur_ligase_cen"/>
</dbReference>
<dbReference type="GO" id="GO:0005524">
    <property type="term" value="F:ATP binding"/>
    <property type="evidence" value="ECO:0007669"/>
    <property type="project" value="UniProtKB-UniRule"/>
</dbReference>
<evidence type="ECO:0000256" key="4">
    <source>
        <dbReference type="ARBA" id="ARBA00022741"/>
    </source>
</evidence>
<evidence type="ECO:0000256" key="2">
    <source>
        <dbReference type="ARBA" id="ARBA00022598"/>
    </source>
</evidence>
<keyword evidence="8 10" id="KW-0131">Cell cycle</keyword>
<dbReference type="InterPro" id="IPR005863">
    <property type="entry name" value="UDP-N-AcMur_synth"/>
</dbReference>
<comment type="function">
    <text evidence="10 11">Involved in cell wall formation. Catalyzes the final step in the synthesis of UDP-N-acetylmuramoyl-pentapeptide, the precursor of murein.</text>
</comment>
<gene>
    <name evidence="10" type="primary">murF</name>
    <name evidence="15" type="ORF">SPICUR_07655</name>
</gene>
<dbReference type="eggNOG" id="COG0770">
    <property type="taxonomic scope" value="Bacteria"/>
</dbReference>
<evidence type="ECO:0000259" key="13">
    <source>
        <dbReference type="Pfam" id="PF02875"/>
    </source>
</evidence>
<keyword evidence="3 10" id="KW-0132">Cell division</keyword>
<dbReference type="OrthoDB" id="9801978at2"/>
<dbReference type="GO" id="GO:0047480">
    <property type="term" value="F:UDP-N-acetylmuramoyl-tripeptide-D-alanyl-D-alanine ligase activity"/>
    <property type="evidence" value="ECO:0007669"/>
    <property type="project" value="UniProtKB-UniRule"/>
</dbReference>
<dbReference type="Proteomes" id="UP000017640">
    <property type="component" value="Chromosome"/>
</dbReference>
<comment type="pathway">
    <text evidence="10 11">Cell wall biogenesis; peptidoglycan biosynthesis.</text>
</comment>
<comment type="subcellular location">
    <subcellularLocation>
        <location evidence="10 11">Cytoplasm</location>
    </subcellularLocation>
</comment>